<evidence type="ECO:0000256" key="6">
    <source>
        <dbReference type="SAM" id="Phobius"/>
    </source>
</evidence>
<feature type="compositionally biased region" description="Low complexity" evidence="5">
    <location>
        <begin position="84"/>
        <end position="116"/>
    </location>
</feature>
<feature type="compositionally biased region" description="Low complexity" evidence="5">
    <location>
        <begin position="33"/>
        <end position="49"/>
    </location>
</feature>
<protein>
    <submittedName>
        <fullName evidence="8">Translation initiation factor IF-2</fullName>
    </submittedName>
</protein>
<proteinExistence type="predicted"/>
<keyword evidence="4 6" id="KW-0472">Membrane</keyword>
<sequence>MAEVVGDYDDDPIPPRPRSDDEYSPFDVDDEASQPQQASQQNENEAQQSPEDEQQRLSRIETNTSTSSRPREATELDEIRRLSTESTSDGSISSGEYRIASNTGATTTSSTSAANSQERRNRKKREKWIPGPVRRFWARNITLEVPHKGNRDYFALERTFLAYMRTSATFSIQGVLVAQLFRLQPSHPYLLTLSRINFRSIGIPLSIAYQICAIVTALLGAYRFWRQQNAIARGKVLCGGWELTGIGIMTFLVKADDIGCCDLAGACTCDYYRV</sequence>
<dbReference type="PANTHER" id="PTHR34187:SF1">
    <property type="entry name" value="DUF202 DOMAIN-CONTAINING PROTEIN"/>
    <property type="match status" value="1"/>
</dbReference>
<dbReference type="GO" id="GO:0012505">
    <property type="term" value="C:endomembrane system"/>
    <property type="evidence" value="ECO:0007669"/>
    <property type="project" value="UniProtKB-SubCell"/>
</dbReference>
<dbReference type="InterPro" id="IPR003807">
    <property type="entry name" value="DUF202"/>
</dbReference>
<feature type="compositionally biased region" description="Basic and acidic residues" evidence="5">
    <location>
        <begin position="69"/>
        <end position="83"/>
    </location>
</feature>
<evidence type="ECO:0000256" key="5">
    <source>
        <dbReference type="SAM" id="MobiDB-lite"/>
    </source>
</evidence>
<gene>
    <name evidence="8" type="ORF">GQ26_0180280</name>
</gene>
<keyword evidence="8" id="KW-0648">Protein biosynthesis</keyword>
<comment type="subcellular location">
    <subcellularLocation>
        <location evidence="1">Endomembrane system</location>
        <topology evidence="1">Multi-pass membrane protein</topology>
    </subcellularLocation>
</comment>
<dbReference type="eggNOG" id="ENOG502SQUP">
    <property type="taxonomic scope" value="Eukaryota"/>
</dbReference>
<feature type="transmembrane region" description="Helical" evidence="6">
    <location>
        <begin position="201"/>
        <end position="225"/>
    </location>
</feature>
<feature type="domain" description="DUF202" evidence="7">
    <location>
        <begin position="151"/>
        <end position="230"/>
    </location>
</feature>
<feature type="transmembrane region" description="Helical" evidence="6">
    <location>
        <begin position="160"/>
        <end position="181"/>
    </location>
</feature>
<evidence type="ECO:0000256" key="1">
    <source>
        <dbReference type="ARBA" id="ARBA00004127"/>
    </source>
</evidence>
<evidence type="ECO:0000313" key="8">
    <source>
        <dbReference type="EMBL" id="KFX46514.1"/>
    </source>
</evidence>
<dbReference type="EMBL" id="JPOX01000018">
    <property type="protein sequence ID" value="KFX46514.1"/>
    <property type="molecule type" value="Genomic_DNA"/>
</dbReference>
<keyword evidence="3 6" id="KW-1133">Transmembrane helix</keyword>
<keyword evidence="2 6" id="KW-0812">Transmembrane</keyword>
<organism evidence="8">
    <name type="scientific">Talaromyces marneffei PM1</name>
    <dbReference type="NCBI Taxonomy" id="1077442"/>
    <lineage>
        <taxon>Eukaryota</taxon>
        <taxon>Fungi</taxon>
        <taxon>Dikarya</taxon>
        <taxon>Ascomycota</taxon>
        <taxon>Pezizomycotina</taxon>
        <taxon>Eurotiomycetes</taxon>
        <taxon>Eurotiomycetidae</taxon>
        <taxon>Eurotiales</taxon>
        <taxon>Trichocomaceae</taxon>
        <taxon>Talaromyces</taxon>
        <taxon>Talaromyces sect. Talaromyces</taxon>
    </lineage>
</organism>
<keyword evidence="8" id="KW-0396">Initiation factor</keyword>
<evidence type="ECO:0000256" key="3">
    <source>
        <dbReference type="ARBA" id="ARBA00022989"/>
    </source>
</evidence>
<accession>A0A093V991</accession>
<feature type="compositionally biased region" description="Acidic residues" evidence="5">
    <location>
        <begin position="1"/>
        <end position="12"/>
    </location>
</feature>
<feature type="region of interest" description="Disordered" evidence="5">
    <location>
        <begin position="1"/>
        <end position="125"/>
    </location>
</feature>
<comment type="caution">
    <text evidence="8">The sequence shown here is derived from an EMBL/GenBank/DDBJ whole genome shotgun (WGS) entry which is preliminary data.</text>
</comment>
<name>A0A093V991_TALMA</name>
<dbReference type="GO" id="GO:0003743">
    <property type="term" value="F:translation initiation factor activity"/>
    <property type="evidence" value="ECO:0007669"/>
    <property type="project" value="UniProtKB-KW"/>
</dbReference>
<dbReference type="PANTHER" id="PTHR34187">
    <property type="entry name" value="FGR18P"/>
    <property type="match status" value="1"/>
</dbReference>
<feature type="compositionally biased region" description="Acidic residues" evidence="5">
    <location>
        <begin position="22"/>
        <end position="32"/>
    </location>
</feature>
<evidence type="ECO:0000256" key="4">
    <source>
        <dbReference type="ARBA" id="ARBA00023136"/>
    </source>
</evidence>
<dbReference type="InterPro" id="IPR052053">
    <property type="entry name" value="IM_YidH-like"/>
</dbReference>
<dbReference type="HOGENOM" id="CLU_053359_1_2_1"/>
<evidence type="ECO:0000256" key="2">
    <source>
        <dbReference type="ARBA" id="ARBA00022692"/>
    </source>
</evidence>
<reference evidence="8" key="1">
    <citation type="journal article" date="2014" name="PLoS Genet.">
        <title>Signature Gene Expression Reveals Novel Clues to the Molecular Mechanisms of Dimorphic Transition in Penicillium marneffei.</title>
        <authorList>
            <person name="Yang E."/>
            <person name="Wang G."/>
            <person name="Cai J."/>
            <person name="Woo P.C."/>
            <person name="Lau S.K."/>
            <person name="Yuen K.-Y."/>
            <person name="Chow W.-N."/>
            <person name="Lin X."/>
        </authorList>
    </citation>
    <scope>NUCLEOTIDE SEQUENCE [LARGE SCALE GENOMIC DNA]</scope>
    <source>
        <strain evidence="8">PM1</strain>
    </source>
</reference>
<dbReference type="Pfam" id="PF02656">
    <property type="entry name" value="DUF202"/>
    <property type="match status" value="1"/>
</dbReference>
<dbReference type="AlphaFoldDB" id="A0A093V991"/>
<evidence type="ECO:0000259" key="7">
    <source>
        <dbReference type="Pfam" id="PF02656"/>
    </source>
</evidence>